<dbReference type="Pfam" id="PF03328">
    <property type="entry name" value="HpcH_HpaI"/>
    <property type="match status" value="1"/>
</dbReference>
<gene>
    <name evidence="7" type="ORF">SAMN04488563_5917</name>
</gene>
<dbReference type="GO" id="GO:0000287">
    <property type="term" value="F:magnesium ion binding"/>
    <property type="evidence" value="ECO:0007669"/>
    <property type="project" value="TreeGrafter"/>
</dbReference>
<proteinExistence type="predicted"/>
<dbReference type="PIRSF" id="PIRSF015582">
    <property type="entry name" value="Cit_lyase_B"/>
    <property type="match status" value="1"/>
</dbReference>
<evidence type="ECO:0000256" key="5">
    <source>
        <dbReference type="PIRSR" id="PIRSR015582-2"/>
    </source>
</evidence>
<dbReference type="PANTHER" id="PTHR32308:SF10">
    <property type="entry name" value="CITRATE LYASE SUBUNIT BETA"/>
    <property type="match status" value="1"/>
</dbReference>
<sequence length="306" mass="32385">MARHRWRSLLFAPGDRPDRVAKAFAAGADGVIVDLEDAVHASHLDDARAAVPQALAQARRGVTRIVRINAAGDERHEADLDAVVGPWLDVVMLPKAESAAEVRAVDERIAAAERAAGLPAGRIALAPVVESNAALRSVYDIARASTRVTAMGLASAEQGDLITDLGGVWTPDGRALHYAKSRFVSELRAAGDVVAIDGPCAALADDELLRAECRNSRVLGFDGKVAIHPRQVPAIRAAFVPSPDELAAATSVVAAYRRAAEQGVGVIEHDGKMLDLANVRSAYRVIARADDADDIDDGPEEKHAED</sequence>
<evidence type="ECO:0000313" key="7">
    <source>
        <dbReference type="EMBL" id="SDU79044.1"/>
    </source>
</evidence>
<dbReference type="InterPro" id="IPR015813">
    <property type="entry name" value="Pyrv/PenolPyrv_kinase-like_dom"/>
</dbReference>
<dbReference type="Gene3D" id="3.20.20.60">
    <property type="entry name" value="Phosphoenolpyruvate-binding domains"/>
    <property type="match status" value="1"/>
</dbReference>
<keyword evidence="7" id="KW-0456">Lyase</keyword>
<dbReference type="OrthoDB" id="4322898at2"/>
<dbReference type="STRING" id="419479.SAMN04488563_5917"/>
<keyword evidence="2 5" id="KW-0479">Metal-binding</keyword>
<dbReference type="GO" id="GO:0006107">
    <property type="term" value="P:oxaloacetate metabolic process"/>
    <property type="evidence" value="ECO:0007669"/>
    <property type="project" value="TreeGrafter"/>
</dbReference>
<feature type="binding site" evidence="5">
    <location>
        <position position="130"/>
    </location>
    <ligand>
        <name>Mg(2+)</name>
        <dbReference type="ChEBI" id="CHEBI:18420"/>
    </ligand>
</feature>
<feature type="binding site" evidence="4">
    <location>
        <position position="67"/>
    </location>
    <ligand>
        <name>substrate</name>
    </ligand>
</feature>
<evidence type="ECO:0000259" key="6">
    <source>
        <dbReference type="Pfam" id="PF03328"/>
    </source>
</evidence>
<dbReference type="SUPFAM" id="SSF51621">
    <property type="entry name" value="Phosphoenolpyruvate/pyruvate domain"/>
    <property type="match status" value="1"/>
</dbReference>
<evidence type="ECO:0000256" key="3">
    <source>
        <dbReference type="ARBA" id="ARBA00022842"/>
    </source>
</evidence>
<dbReference type="AlphaFoldDB" id="A0A1H2LE08"/>
<comment type="cofactor">
    <cofactor evidence="1">
        <name>Mg(2+)</name>
        <dbReference type="ChEBI" id="CHEBI:18420"/>
    </cofactor>
</comment>
<feature type="binding site" evidence="4">
    <location>
        <position position="130"/>
    </location>
    <ligand>
        <name>substrate</name>
    </ligand>
</feature>
<dbReference type="InterPro" id="IPR011206">
    <property type="entry name" value="Citrate_lyase_beta/mcl1/mcl2"/>
</dbReference>
<evidence type="ECO:0000256" key="4">
    <source>
        <dbReference type="PIRSR" id="PIRSR015582-1"/>
    </source>
</evidence>
<dbReference type="PANTHER" id="PTHR32308">
    <property type="entry name" value="LYASE BETA SUBUNIT, PUTATIVE (AFU_ORTHOLOGUE AFUA_4G13030)-RELATED"/>
    <property type="match status" value="1"/>
</dbReference>
<evidence type="ECO:0000256" key="2">
    <source>
        <dbReference type="ARBA" id="ARBA00022723"/>
    </source>
</evidence>
<organism evidence="7 8">
    <name type="scientific">Jiangella alkaliphila</name>
    <dbReference type="NCBI Taxonomy" id="419479"/>
    <lineage>
        <taxon>Bacteria</taxon>
        <taxon>Bacillati</taxon>
        <taxon>Actinomycetota</taxon>
        <taxon>Actinomycetes</taxon>
        <taxon>Jiangellales</taxon>
        <taxon>Jiangellaceae</taxon>
        <taxon>Jiangella</taxon>
    </lineage>
</organism>
<keyword evidence="3 5" id="KW-0460">Magnesium</keyword>
<dbReference type="InterPro" id="IPR040442">
    <property type="entry name" value="Pyrv_kinase-like_dom_sf"/>
</dbReference>
<accession>A0A1H2LE08</accession>
<dbReference type="EMBL" id="LT629791">
    <property type="protein sequence ID" value="SDU79044.1"/>
    <property type="molecule type" value="Genomic_DNA"/>
</dbReference>
<keyword evidence="8" id="KW-1185">Reference proteome</keyword>
<dbReference type="GO" id="GO:0016829">
    <property type="term" value="F:lyase activity"/>
    <property type="evidence" value="ECO:0007669"/>
    <property type="project" value="UniProtKB-KW"/>
</dbReference>
<feature type="binding site" evidence="5">
    <location>
        <position position="160"/>
    </location>
    <ligand>
        <name>Mg(2+)</name>
        <dbReference type="ChEBI" id="CHEBI:18420"/>
    </ligand>
</feature>
<dbReference type="RefSeq" id="WP_046772004.1">
    <property type="nucleotide sequence ID" value="NZ_LBMC01000054.1"/>
</dbReference>
<reference evidence="8" key="1">
    <citation type="submission" date="2016-10" db="EMBL/GenBank/DDBJ databases">
        <authorList>
            <person name="Varghese N."/>
            <person name="Submissions S."/>
        </authorList>
    </citation>
    <scope>NUCLEOTIDE SEQUENCE [LARGE SCALE GENOMIC DNA]</scope>
    <source>
        <strain evidence="8">DSM 45079</strain>
    </source>
</reference>
<evidence type="ECO:0000313" key="8">
    <source>
        <dbReference type="Proteomes" id="UP000182977"/>
    </source>
</evidence>
<dbReference type="InterPro" id="IPR005000">
    <property type="entry name" value="Aldolase/citrate-lyase_domain"/>
</dbReference>
<evidence type="ECO:0000256" key="1">
    <source>
        <dbReference type="ARBA" id="ARBA00001946"/>
    </source>
</evidence>
<feature type="domain" description="HpcH/HpaI aldolase/citrate lyase" evidence="6">
    <location>
        <begin position="7"/>
        <end position="229"/>
    </location>
</feature>
<name>A0A1H2LE08_9ACTN</name>
<dbReference type="Proteomes" id="UP000182977">
    <property type="component" value="Chromosome I"/>
</dbReference>
<protein>
    <submittedName>
        <fullName evidence="7">Citrate lyase subunit beta / citryl-CoA lyase</fullName>
    </submittedName>
</protein>